<evidence type="ECO:0008006" key="3">
    <source>
        <dbReference type="Google" id="ProtNLM"/>
    </source>
</evidence>
<gene>
    <name evidence="1" type="ORF">QQX04_03275</name>
</gene>
<evidence type="ECO:0000313" key="1">
    <source>
        <dbReference type="EMBL" id="MDN4472012.1"/>
    </source>
</evidence>
<reference evidence="1" key="1">
    <citation type="submission" date="2023-06" db="EMBL/GenBank/DDBJ databases">
        <title>SYSU T00b26.</title>
        <authorList>
            <person name="Gao L."/>
            <person name="Fang B.-Z."/>
            <person name="Li W.-J."/>
        </authorList>
    </citation>
    <scope>NUCLEOTIDE SEQUENCE</scope>
    <source>
        <strain evidence="1">SYSU T00b26</strain>
    </source>
</reference>
<dbReference type="InterPro" id="IPR006311">
    <property type="entry name" value="TAT_signal"/>
</dbReference>
<name>A0ABT8FZ22_9MICO</name>
<protein>
    <recommendedName>
        <fullName evidence="3">SipW-cognate class signal peptide</fullName>
    </recommendedName>
</protein>
<accession>A0ABT8FZ22</accession>
<organism evidence="1 2">
    <name type="scientific">Demequina zhanjiangensis</name>
    <dbReference type="NCBI Taxonomy" id="3051659"/>
    <lineage>
        <taxon>Bacteria</taxon>
        <taxon>Bacillati</taxon>
        <taxon>Actinomycetota</taxon>
        <taxon>Actinomycetes</taxon>
        <taxon>Micrococcales</taxon>
        <taxon>Demequinaceae</taxon>
        <taxon>Demequina</taxon>
    </lineage>
</organism>
<dbReference type="Proteomes" id="UP001172738">
    <property type="component" value="Unassembled WGS sequence"/>
</dbReference>
<dbReference type="PROSITE" id="PS51318">
    <property type="entry name" value="TAT"/>
    <property type="match status" value="1"/>
</dbReference>
<keyword evidence="2" id="KW-1185">Reference proteome</keyword>
<sequence length="189" mass="19166">MTASNEGGVSRRRILQGAAWAAPAIVIATAVPAAANSGTVDLAPIVSGTYSGDLHNNSASINGNFAGTTANISRNDTFDGTYSITEIRVSFTATKWTNGTKDAIVVDPAWTIDLASSDFPATGADADTGVMVIKPAAQSGLISLASGSSLSVNWKLPKYAGYVSVVVIGAFSATGSPSSVPMTTTLAYS</sequence>
<proteinExistence type="predicted"/>
<dbReference type="RefSeq" id="WP_301126252.1">
    <property type="nucleotide sequence ID" value="NZ_JAUHPV010000002.1"/>
</dbReference>
<comment type="caution">
    <text evidence="1">The sequence shown here is derived from an EMBL/GenBank/DDBJ whole genome shotgun (WGS) entry which is preliminary data.</text>
</comment>
<evidence type="ECO:0000313" key="2">
    <source>
        <dbReference type="Proteomes" id="UP001172738"/>
    </source>
</evidence>
<dbReference type="EMBL" id="JAUHPV010000002">
    <property type="protein sequence ID" value="MDN4472012.1"/>
    <property type="molecule type" value="Genomic_DNA"/>
</dbReference>